<dbReference type="GO" id="GO:0051607">
    <property type="term" value="P:defense response to virus"/>
    <property type="evidence" value="ECO:0007669"/>
    <property type="project" value="UniProtKB-KW"/>
</dbReference>
<dbReference type="Proteomes" id="UP000885797">
    <property type="component" value="Unassembled WGS sequence"/>
</dbReference>
<dbReference type="EMBL" id="DRND01000226">
    <property type="protein sequence ID" value="HFC46789.1"/>
    <property type="molecule type" value="Genomic_DNA"/>
</dbReference>
<organism evidence="5">
    <name type="scientific">Dissulfuribacter thermophilus</name>
    <dbReference type="NCBI Taxonomy" id="1156395"/>
    <lineage>
        <taxon>Bacteria</taxon>
        <taxon>Pseudomonadati</taxon>
        <taxon>Thermodesulfobacteriota</taxon>
        <taxon>Dissulfuribacteria</taxon>
        <taxon>Dissulfuribacterales</taxon>
        <taxon>Dissulfuribacteraceae</taxon>
        <taxon>Dissulfuribacter</taxon>
    </lineage>
</organism>
<name>A0A7V2SYV4_9BACT</name>
<evidence type="ECO:0000256" key="2">
    <source>
        <dbReference type="ARBA" id="ARBA00016109"/>
    </source>
</evidence>
<comment type="similarity">
    <text evidence="1">Belongs to the CRISPR-associated Csm4 family.</text>
</comment>
<comment type="caution">
    <text evidence="5">The sequence shown here is derived from an EMBL/GenBank/DDBJ whole genome shotgun (WGS) entry which is preliminary data.</text>
</comment>
<dbReference type="InterPro" id="IPR005510">
    <property type="entry name" value="Csm4"/>
</dbReference>
<proteinExistence type="inferred from homology"/>
<evidence type="ECO:0000256" key="4">
    <source>
        <dbReference type="ARBA" id="ARBA00023118"/>
    </source>
</evidence>
<keyword evidence="4" id="KW-0051">Antiviral defense</keyword>
<evidence type="ECO:0000256" key="1">
    <source>
        <dbReference type="ARBA" id="ARBA00005772"/>
    </source>
</evidence>
<reference evidence="5" key="1">
    <citation type="journal article" date="2020" name="mSystems">
        <title>Genome- and Community-Level Interaction Insights into Carbon Utilization and Element Cycling Functions of Hydrothermarchaeota in Hydrothermal Sediment.</title>
        <authorList>
            <person name="Zhou Z."/>
            <person name="Liu Y."/>
            <person name="Xu W."/>
            <person name="Pan J."/>
            <person name="Luo Z.H."/>
            <person name="Li M."/>
        </authorList>
    </citation>
    <scope>NUCLEOTIDE SEQUENCE [LARGE SCALE GENOMIC DNA]</scope>
    <source>
        <strain evidence="5">HyVt-503</strain>
    </source>
</reference>
<evidence type="ECO:0000313" key="5">
    <source>
        <dbReference type="EMBL" id="HFC46789.1"/>
    </source>
</evidence>
<dbReference type="NCBIfam" id="TIGR01903">
    <property type="entry name" value="cas5_csm4"/>
    <property type="match status" value="1"/>
</dbReference>
<evidence type="ECO:0000256" key="3">
    <source>
        <dbReference type="ARBA" id="ARBA00022884"/>
    </source>
</evidence>
<protein>
    <recommendedName>
        <fullName evidence="2">CRISPR system Cms protein Csm4</fullName>
    </recommendedName>
</protein>
<sequence>MNIKTYVFTIRPESAFGTPLKGDTLFGQFCWMLAEDPKLARYDLSTLLAPYEKSPFVVFSSAWPVVVQDGGWVFALPRPELPMSVIGEGSGKYKGCAERLKARKDRKAKKWFLVGEALKEKLSWERLVNDRELFDIILGSMSEAERADMIQAETRKAVESVAQQHNTINRQTMTTGTGMFSPYVVHNMWFLPGMELSIFVALNEDLIDIDGVQRGLERIGEFGFGRDASTGLGRFSLGEIEEIEWPSHMHEEPVFTLGPSVPEQNRFKKAYFQPFTRFGRHGSQLIHMGNPFKRPVVMADEGAVLVPGDDDSIETPWIGTGVKGVSRTMKETVCQGYSLVLPLKLDVPGAQI</sequence>
<dbReference type="AlphaFoldDB" id="A0A7V2SYV4"/>
<accession>A0A7V2SYV4</accession>
<gene>
    <name evidence="5" type="ORF">ENJ63_02785</name>
</gene>
<keyword evidence="3" id="KW-0694">RNA-binding</keyword>
<dbReference type="GO" id="GO:0003723">
    <property type="term" value="F:RNA binding"/>
    <property type="evidence" value="ECO:0007669"/>
    <property type="project" value="UniProtKB-KW"/>
</dbReference>